<sequence>MAFFVPFFRPFPGFLLSFFPLGTFRGFRPSLSFIVAATSKVWAHHLQLIRAGTGDLSRKLAGGGGGEVYYCSGPNQEQAGTVPTCNAGTLWSWDVGFHMFASAVAPLSQQGETSCNQTRKGTGKKIRDRGILTSPKSSDARTSHNLVLPSDSLCLAPTSIGHGCIINGMKPSNPSLQAHNHSVSQVKHGSPFLSILSKAATRRFQAPFNISVTSSVLLPTISGQVVLQDSKVPESTTTQDEARRGKTRLIKSGPYGQLGGVGWCGPHRRAPGR</sequence>
<reference evidence="2" key="1">
    <citation type="submission" date="2023-03" db="EMBL/GenBank/DDBJ databases">
        <title>Massive genome expansion in bonnet fungi (Mycena s.s.) driven by repeated elements and novel gene families across ecological guilds.</title>
        <authorList>
            <consortium name="Lawrence Berkeley National Laboratory"/>
            <person name="Harder C.B."/>
            <person name="Miyauchi S."/>
            <person name="Viragh M."/>
            <person name="Kuo A."/>
            <person name="Thoen E."/>
            <person name="Andreopoulos B."/>
            <person name="Lu D."/>
            <person name="Skrede I."/>
            <person name="Drula E."/>
            <person name="Henrissat B."/>
            <person name="Morin E."/>
            <person name="Kohler A."/>
            <person name="Barry K."/>
            <person name="LaButti K."/>
            <person name="Morin E."/>
            <person name="Salamov A."/>
            <person name="Lipzen A."/>
            <person name="Mereny Z."/>
            <person name="Hegedus B."/>
            <person name="Baldrian P."/>
            <person name="Stursova M."/>
            <person name="Weitz H."/>
            <person name="Taylor A."/>
            <person name="Grigoriev I.V."/>
            <person name="Nagy L.G."/>
            <person name="Martin F."/>
            <person name="Kauserud H."/>
        </authorList>
    </citation>
    <scope>NUCLEOTIDE SEQUENCE</scope>
    <source>
        <strain evidence="2">CBHHK067</strain>
    </source>
</reference>
<protein>
    <submittedName>
        <fullName evidence="2">Uncharacterized protein</fullName>
    </submittedName>
</protein>
<evidence type="ECO:0000313" key="2">
    <source>
        <dbReference type="EMBL" id="KAJ7642819.1"/>
    </source>
</evidence>
<dbReference type="AlphaFoldDB" id="A0AAD7CBH8"/>
<feature type="region of interest" description="Disordered" evidence="1">
    <location>
        <begin position="111"/>
        <end position="143"/>
    </location>
</feature>
<evidence type="ECO:0000313" key="3">
    <source>
        <dbReference type="Proteomes" id="UP001221757"/>
    </source>
</evidence>
<feature type="compositionally biased region" description="Polar residues" evidence="1">
    <location>
        <begin position="111"/>
        <end position="120"/>
    </location>
</feature>
<dbReference type="Proteomes" id="UP001221757">
    <property type="component" value="Unassembled WGS sequence"/>
</dbReference>
<organism evidence="2 3">
    <name type="scientific">Mycena rosella</name>
    <name type="common">Pink bonnet</name>
    <name type="synonym">Agaricus rosellus</name>
    <dbReference type="NCBI Taxonomy" id="1033263"/>
    <lineage>
        <taxon>Eukaryota</taxon>
        <taxon>Fungi</taxon>
        <taxon>Dikarya</taxon>
        <taxon>Basidiomycota</taxon>
        <taxon>Agaricomycotina</taxon>
        <taxon>Agaricomycetes</taxon>
        <taxon>Agaricomycetidae</taxon>
        <taxon>Agaricales</taxon>
        <taxon>Marasmiineae</taxon>
        <taxon>Mycenaceae</taxon>
        <taxon>Mycena</taxon>
    </lineage>
</organism>
<comment type="caution">
    <text evidence="2">The sequence shown here is derived from an EMBL/GenBank/DDBJ whole genome shotgun (WGS) entry which is preliminary data.</text>
</comment>
<accession>A0AAD7CBH8</accession>
<keyword evidence="3" id="KW-1185">Reference proteome</keyword>
<proteinExistence type="predicted"/>
<name>A0AAD7CBH8_MYCRO</name>
<evidence type="ECO:0000256" key="1">
    <source>
        <dbReference type="SAM" id="MobiDB-lite"/>
    </source>
</evidence>
<dbReference type="EMBL" id="JARKIE010000415">
    <property type="protein sequence ID" value="KAJ7642819.1"/>
    <property type="molecule type" value="Genomic_DNA"/>
</dbReference>
<gene>
    <name evidence="2" type="ORF">B0H17DRAFT_1148762</name>
</gene>